<accession>A0A0C9XVW9</accession>
<dbReference type="AlphaFoldDB" id="A0A0C9XVW9"/>
<feature type="region of interest" description="Disordered" evidence="1">
    <location>
        <begin position="127"/>
        <end position="190"/>
    </location>
</feature>
<reference evidence="3" key="2">
    <citation type="submission" date="2015-01" db="EMBL/GenBank/DDBJ databases">
        <title>Evolutionary Origins and Diversification of the Mycorrhizal Mutualists.</title>
        <authorList>
            <consortium name="DOE Joint Genome Institute"/>
            <consortium name="Mycorrhizal Genomics Consortium"/>
            <person name="Kohler A."/>
            <person name="Kuo A."/>
            <person name="Nagy L.G."/>
            <person name="Floudas D."/>
            <person name="Copeland A."/>
            <person name="Barry K.W."/>
            <person name="Cichocki N."/>
            <person name="Veneault-Fourrey C."/>
            <person name="LaButti K."/>
            <person name="Lindquist E.A."/>
            <person name="Lipzen A."/>
            <person name="Lundell T."/>
            <person name="Morin E."/>
            <person name="Murat C."/>
            <person name="Riley R."/>
            <person name="Ohm R."/>
            <person name="Sun H."/>
            <person name="Tunlid A."/>
            <person name="Henrissat B."/>
            <person name="Grigoriev I.V."/>
            <person name="Hibbett D.S."/>
            <person name="Martin F."/>
        </authorList>
    </citation>
    <scope>NUCLEOTIDE SEQUENCE [LARGE SCALE GENOMIC DNA]</scope>
    <source>
        <strain evidence="3">LaAM-08-1</strain>
    </source>
</reference>
<organism evidence="2 3">
    <name type="scientific">Laccaria amethystina LaAM-08-1</name>
    <dbReference type="NCBI Taxonomy" id="1095629"/>
    <lineage>
        <taxon>Eukaryota</taxon>
        <taxon>Fungi</taxon>
        <taxon>Dikarya</taxon>
        <taxon>Basidiomycota</taxon>
        <taxon>Agaricomycotina</taxon>
        <taxon>Agaricomycetes</taxon>
        <taxon>Agaricomycetidae</taxon>
        <taxon>Agaricales</taxon>
        <taxon>Agaricineae</taxon>
        <taxon>Hydnangiaceae</taxon>
        <taxon>Laccaria</taxon>
    </lineage>
</organism>
<evidence type="ECO:0000313" key="2">
    <source>
        <dbReference type="EMBL" id="KIK05739.1"/>
    </source>
</evidence>
<feature type="compositionally biased region" description="Basic and acidic residues" evidence="1">
    <location>
        <begin position="135"/>
        <end position="163"/>
    </location>
</feature>
<name>A0A0C9XVW9_9AGAR</name>
<dbReference type="EMBL" id="KN838558">
    <property type="protein sequence ID" value="KIK05739.1"/>
    <property type="molecule type" value="Genomic_DNA"/>
</dbReference>
<reference evidence="2 3" key="1">
    <citation type="submission" date="2014-04" db="EMBL/GenBank/DDBJ databases">
        <authorList>
            <consortium name="DOE Joint Genome Institute"/>
            <person name="Kuo A."/>
            <person name="Kohler A."/>
            <person name="Nagy L.G."/>
            <person name="Floudas D."/>
            <person name="Copeland A."/>
            <person name="Barry K.W."/>
            <person name="Cichocki N."/>
            <person name="Veneault-Fourrey C."/>
            <person name="LaButti K."/>
            <person name="Lindquist E.A."/>
            <person name="Lipzen A."/>
            <person name="Lundell T."/>
            <person name="Morin E."/>
            <person name="Murat C."/>
            <person name="Sun H."/>
            <person name="Tunlid A."/>
            <person name="Henrissat B."/>
            <person name="Grigoriev I.V."/>
            <person name="Hibbett D.S."/>
            <person name="Martin F."/>
            <person name="Nordberg H.P."/>
            <person name="Cantor M.N."/>
            <person name="Hua S.X."/>
        </authorList>
    </citation>
    <scope>NUCLEOTIDE SEQUENCE [LARGE SCALE GENOMIC DNA]</scope>
    <source>
        <strain evidence="2 3">LaAM-08-1</strain>
    </source>
</reference>
<dbReference type="OrthoDB" id="3197870at2759"/>
<dbReference type="Proteomes" id="UP000054477">
    <property type="component" value="Unassembled WGS sequence"/>
</dbReference>
<dbReference type="HOGENOM" id="CLU_903343_0_0_1"/>
<keyword evidence="3" id="KW-1185">Reference proteome</keyword>
<evidence type="ECO:0000256" key="1">
    <source>
        <dbReference type="SAM" id="MobiDB-lite"/>
    </source>
</evidence>
<sequence>MILVIPPACFSPGVPAFVRKLWGECTRSFSTQFVQHLPAFEVKNGGTLTHTKADFYQANFFFCAGMDDGWLNELLSRSLIVRHASWVVKCVEDNFLVPIAAYTLDDYFDASQVEPLQCIDVRAAPTQTTTTGKDYAAEVRRDNNPSDSRKRPIASERSTDHDAMLPPSKRHRLNPQSDSDIMDLEPPTRWDAEAHPRPSVVPSCVPHVNLAALQGDSTRLPSALYSFSASGMKIRFQDASPFAAQRSKPNVHAALIQRLLGTQPQGEPSPVLTLSIKKLTEAPQVNATMFTLNTKYLGKTFLNAGLRH</sequence>
<proteinExistence type="predicted"/>
<evidence type="ECO:0000313" key="3">
    <source>
        <dbReference type="Proteomes" id="UP000054477"/>
    </source>
</evidence>
<gene>
    <name evidence="2" type="ORF">K443DRAFT_337002</name>
</gene>
<protein>
    <submittedName>
        <fullName evidence="2">Uncharacterized protein</fullName>
    </submittedName>
</protein>